<reference evidence="1" key="1">
    <citation type="submission" date="2014-12" db="EMBL/GenBank/DDBJ databases">
        <title>Insight into the proteome of Arion vulgaris.</title>
        <authorList>
            <person name="Aradska J."/>
            <person name="Bulat T."/>
            <person name="Smidak R."/>
            <person name="Sarate P."/>
            <person name="Gangsoo J."/>
            <person name="Sialana F."/>
            <person name="Bilban M."/>
            <person name="Lubec G."/>
        </authorList>
    </citation>
    <scope>NUCLEOTIDE SEQUENCE</scope>
    <source>
        <tissue evidence="1">Skin</tissue>
    </source>
</reference>
<organism evidence="1">
    <name type="scientific">Arion vulgaris</name>
    <dbReference type="NCBI Taxonomy" id="1028688"/>
    <lineage>
        <taxon>Eukaryota</taxon>
        <taxon>Metazoa</taxon>
        <taxon>Spiralia</taxon>
        <taxon>Lophotrochozoa</taxon>
        <taxon>Mollusca</taxon>
        <taxon>Gastropoda</taxon>
        <taxon>Heterobranchia</taxon>
        <taxon>Euthyneura</taxon>
        <taxon>Panpulmonata</taxon>
        <taxon>Eupulmonata</taxon>
        <taxon>Stylommatophora</taxon>
        <taxon>Helicina</taxon>
        <taxon>Arionoidea</taxon>
        <taxon>Arionidae</taxon>
        <taxon>Arion</taxon>
    </lineage>
</organism>
<gene>
    <name evidence="1" type="primary">ORF161980</name>
</gene>
<dbReference type="EMBL" id="HACG01041027">
    <property type="protein sequence ID" value="CEK87892.1"/>
    <property type="molecule type" value="Transcribed_RNA"/>
</dbReference>
<dbReference type="AlphaFoldDB" id="A0A0B7B4V5"/>
<evidence type="ECO:0000313" key="1">
    <source>
        <dbReference type="EMBL" id="CEK87892.1"/>
    </source>
</evidence>
<proteinExistence type="predicted"/>
<accession>A0A0B7B4V5</accession>
<name>A0A0B7B4V5_9EUPU</name>
<protein>
    <submittedName>
        <fullName evidence="1">Uncharacterized protein</fullName>
    </submittedName>
</protein>
<sequence>MVKKHQFISSNYQQYRQKVCLNQELLTASLIAKPTFYPFDNENARCQLMAII</sequence>